<dbReference type="AlphaFoldDB" id="A0A495K1V5"/>
<dbReference type="Proteomes" id="UP000274762">
    <property type="component" value="Unassembled WGS sequence"/>
</dbReference>
<gene>
    <name evidence="1" type="ORF">DFJ75_1225</name>
</gene>
<proteinExistence type="predicted"/>
<reference evidence="1 2" key="1">
    <citation type="submission" date="2018-10" db="EMBL/GenBank/DDBJ databases">
        <title>Sequencing the genomes of 1000 actinobacteria strains.</title>
        <authorList>
            <person name="Klenk H.-P."/>
        </authorList>
    </citation>
    <scope>NUCLEOTIDE SEQUENCE [LARGE SCALE GENOMIC DNA]</scope>
    <source>
        <strain evidence="1 2">DSM 44343</strain>
    </source>
</reference>
<accession>A0A495K1V5</accession>
<evidence type="ECO:0000313" key="1">
    <source>
        <dbReference type="EMBL" id="RKR94429.1"/>
    </source>
</evidence>
<dbReference type="EMBL" id="RBKV01000001">
    <property type="protein sequence ID" value="RKR94429.1"/>
    <property type="molecule type" value="Genomic_DNA"/>
</dbReference>
<sequence>MSNRQRRPFIRECKQKAKREFDRDAHLFQSSRISAATLSPAVINVINRQGAFPIKSPSDISVRVAPLIHLATGERRAKAEILVSDTISASERPAEAGVPALSVITRTAASVPDRVAAQYGTSRVTYGRLQMAIEHYRVLTAELGLDDNAALYAAVMHTLPDLGVIDDPYEMAGVVTALLSRIVDTDLMPSVN</sequence>
<evidence type="ECO:0000313" key="2">
    <source>
        <dbReference type="Proteomes" id="UP000274762"/>
    </source>
</evidence>
<protein>
    <submittedName>
        <fullName evidence="1">Uncharacterized protein</fullName>
    </submittedName>
</protein>
<comment type="caution">
    <text evidence="1">The sequence shown here is derived from an EMBL/GenBank/DDBJ whole genome shotgun (WGS) entry which is preliminary data.</text>
</comment>
<name>A0A495K1V5_WILMA</name>
<organism evidence="1 2">
    <name type="scientific">Williamsia marianensis</name>
    <dbReference type="NCBI Taxonomy" id="85044"/>
    <lineage>
        <taxon>Bacteria</taxon>
        <taxon>Bacillati</taxon>
        <taxon>Actinomycetota</taxon>
        <taxon>Actinomycetes</taxon>
        <taxon>Mycobacteriales</taxon>
        <taxon>Nocardiaceae</taxon>
        <taxon>Williamsia</taxon>
    </lineage>
</organism>